<dbReference type="Gene3D" id="3.30.465.10">
    <property type="match status" value="1"/>
</dbReference>
<dbReference type="RefSeq" id="WP_035667380.1">
    <property type="nucleotide sequence ID" value="NZ_BAUV01000051.1"/>
</dbReference>
<feature type="domain" description="FAD-binding PCMH-type" evidence="4">
    <location>
        <begin position="1"/>
        <end position="178"/>
    </location>
</feature>
<evidence type="ECO:0000313" key="6">
    <source>
        <dbReference type="Proteomes" id="UP000018896"/>
    </source>
</evidence>
<evidence type="ECO:0000313" key="5">
    <source>
        <dbReference type="EMBL" id="GAE37033.1"/>
    </source>
</evidence>
<comment type="caution">
    <text evidence="5">The sequence shown here is derived from an EMBL/GenBank/DDBJ whole genome shotgun (WGS) entry which is preliminary data.</text>
</comment>
<keyword evidence="2" id="KW-0274">FAD</keyword>
<dbReference type="AlphaFoldDB" id="W4QZD9"/>
<dbReference type="SMART" id="SM01092">
    <property type="entry name" value="CO_deh_flav_C"/>
    <property type="match status" value="1"/>
</dbReference>
<dbReference type="eggNOG" id="COG1319">
    <property type="taxonomic scope" value="Bacteria"/>
</dbReference>
<protein>
    <submittedName>
        <fullName evidence="5">Xanthine dehydrogenase</fullName>
    </submittedName>
</protein>
<dbReference type="Proteomes" id="UP000018896">
    <property type="component" value="Unassembled WGS sequence"/>
</dbReference>
<dbReference type="GO" id="GO:0016491">
    <property type="term" value="F:oxidoreductase activity"/>
    <property type="evidence" value="ECO:0007669"/>
    <property type="project" value="UniProtKB-KW"/>
</dbReference>
<dbReference type="InterPro" id="IPR016169">
    <property type="entry name" value="FAD-bd_PCMH_sub2"/>
</dbReference>
<dbReference type="PROSITE" id="PS51387">
    <property type="entry name" value="FAD_PCMH"/>
    <property type="match status" value="1"/>
</dbReference>
<dbReference type="PANTHER" id="PTHR42659:SF2">
    <property type="entry name" value="XANTHINE DEHYDROGENASE SUBUNIT C-RELATED"/>
    <property type="match status" value="1"/>
</dbReference>
<dbReference type="InterPro" id="IPR005107">
    <property type="entry name" value="CO_DH_flav_C"/>
</dbReference>
<organism evidence="5 6">
    <name type="scientific">Halalkalibacter akibai (strain ATCC 43226 / DSM 21942 / CIP 109018 / JCM 9157 / 1139)</name>
    <name type="common">Bacillus akibai</name>
    <dbReference type="NCBI Taxonomy" id="1236973"/>
    <lineage>
        <taxon>Bacteria</taxon>
        <taxon>Bacillati</taxon>
        <taxon>Bacillota</taxon>
        <taxon>Bacilli</taxon>
        <taxon>Bacillales</taxon>
        <taxon>Bacillaceae</taxon>
        <taxon>Halalkalibacter</taxon>
    </lineage>
</organism>
<keyword evidence="3" id="KW-0560">Oxidoreductase</keyword>
<accession>W4QZD9</accession>
<dbReference type="SUPFAM" id="SSF55447">
    <property type="entry name" value="CO dehydrogenase flavoprotein C-terminal domain-like"/>
    <property type="match status" value="1"/>
</dbReference>
<gene>
    <name evidence="5" type="ORF">JCM9157_4275</name>
</gene>
<evidence type="ECO:0000256" key="3">
    <source>
        <dbReference type="ARBA" id="ARBA00023002"/>
    </source>
</evidence>
<dbReference type="STRING" id="1236973.JCM9157_4275"/>
<dbReference type="PANTHER" id="PTHR42659">
    <property type="entry name" value="XANTHINE DEHYDROGENASE SUBUNIT C-RELATED"/>
    <property type="match status" value="1"/>
</dbReference>
<proteinExistence type="predicted"/>
<evidence type="ECO:0000259" key="4">
    <source>
        <dbReference type="PROSITE" id="PS51387"/>
    </source>
</evidence>
<reference evidence="5 6" key="1">
    <citation type="journal article" date="2014" name="Genome Announc.">
        <title>Draft Genome Sequences of Three Alkaliphilic Bacillus Strains, Bacillus wakoensis JCM 9140T, Bacillus akibai JCM 9157T, and Bacillus hemicellulosilyticus JCM 9152T.</title>
        <authorList>
            <person name="Yuki M."/>
            <person name="Oshima K."/>
            <person name="Suda W."/>
            <person name="Oshida Y."/>
            <person name="Kitamura K."/>
            <person name="Iida T."/>
            <person name="Hattori M."/>
            <person name="Ohkuma M."/>
        </authorList>
    </citation>
    <scope>NUCLEOTIDE SEQUENCE [LARGE SCALE GENOMIC DNA]</scope>
    <source>
        <strain evidence="5 6">JCM 9157</strain>
    </source>
</reference>
<dbReference type="SUPFAM" id="SSF56176">
    <property type="entry name" value="FAD-binding/transporter-associated domain-like"/>
    <property type="match status" value="1"/>
</dbReference>
<dbReference type="InterPro" id="IPR036683">
    <property type="entry name" value="CO_DH_flav_C_dom_sf"/>
</dbReference>
<evidence type="ECO:0000256" key="2">
    <source>
        <dbReference type="ARBA" id="ARBA00022827"/>
    </source>
</evidence>
<dbReference type="InterPro" id="IPR036318">
    <property type="entry name" value="FAD-bd_PCMH-like_sf"/>
</dbReference>
<dbReference type="InterPro" id="IPR002346">
    <property type="entry name" value="Mopterin_DH_FAD-bd"/>
</dbReference>
<evidence type="ECO:0000256" key="1">
    <source>
        <dbReference type="ARBA" id="ARBA00022630"/>
    </source>
</evidence>
<name>W4QZD9_HALA3</name>
<dbReference type="GO" id="GO:0071949">
    <property type="term" value="F:FAD binding"/>
    <property type="evidence" value="ECO:0007669"/>
    <property type="project" value="InterPro"/>
</dbReference>
<sequence length="301" mass="33602">MLVSTQKIWRPLTLEEAWEVIESLDQEEYCFVAGGTWLRTQWESNLRPYAPNLISLENIEQISEIREDFSSGQHEIIIGSGVTLTNCLKSDLLKRYVHTLIEAIKKIAALSIRNQATIGGNVMTAAGDSITSLLVEKAELIWFKAGFFELETLEGWLDHTKTNDKRILAGIKIKTEEKRKDSFSFFTKVGRREAFTASILTIAGKGTVTEDGVYQDVVLAAAGGKKPGRLKNTENRLCNTKHSNGLLQWVHKEVQAEFQATSDPFSTASYKRMVAANSIVSEFYQLHQEVQKGGGSLVVES</sequence>
<dbReference type="InterPro" id="IPR051312">
    <property type="entry name" value="Diverse_Substr_Oxidored"/>
</dbReference>
<keyword evidence="6" id="KW-1185">Reference proteome</keyword>
<dbReference type="Gene3D" id="3.30.390.50">
    <property type="entry name" value="CO dehydrogenase flavoprotein, C-terminal domain"/>
    <property type="match status" value="1"/>
</dbReference>
<dbReference type="OrthoDB" id="9774454at2"/>
<dbReference type="Pfam" id="PF03450">
    <property type="entry name" value="CO_deh_flav_C"/>
    <property type="match status" value="1"/>
</dbReference>
<dbReference type="EMBL" id="BAUV01000051">
    <property type="protein sequence ID" value="GAE37033.1"/>
    <property type="molecule type" value="Genomic_DNA"/>
</dbReference>
<keyword evidence="1" id="KW-0285">Flavoprotein</keyword>
<dbReference type="InterPro" id="IPR016166">
    <property type="entry name" value="FAD-bd_PCMH"/>
</dbReference>
<dbReference type="Pfam" id="PF00941">
    <property type="entry name" value="FAD_binding_5"/>
    <property type="match status" value="1"/>
</dbReference>